<organism evidence="5 6">
    <name type="scientific">Stenotrophomonas rhizophila</name>
    <dbReference type="NCBI Taxonomy" id="216778"/>
    <lineage>
        <taxon>Bacteria</taxon>
        <taxon>Pseudomonadati</taxon>
        <taxon>Pseudomonadota</taxon>
        <taxon>Gammaproteobacteria</taxon>
        <taxon>Lysobacterales</taxon>
        <taxon>Lysobacteraceae</taxon>
        <taxon>Stenotrophomonas</taxon>
    </lineage>
</organism>
<dbReference type="Pfam" id="PF02678">
    <property type="entry name" value="Pirin"/>
    <property type="match status" value="1"/>
</dbReference>
<comment type="caution">
    <text evidence="5">The sequence shown here is derived from an EMBL/GenBank/DDBJ whole genome shotgun (WGS) entry which is preliminary data.</text>
</comment>
<dbReference type="PANTHER" id="PTHR13903">
    <property type="entry name" value="PIRIN-RELATED"/>
    <property type="match status" value="1"/>
</dbReference>
<dbReference type="PIRSF" id="PIRSF006232">
    <property type="entry name" value="Pirin"/>
    <property type="match status" value="1"/>
</dbReference>
<dbReference type="InterPro" id="IPR012093">
    <property type="entry name" value="Pirin"/>
</dbReference>
<evidence type="ECO:0000259" key="4">
    <source>
        <dbReference type="Pfam" id="PF02678"/>
    </source>
</evidence>
<evidence type="ECO:0000256" key="1">
    <source>
        <dbReference type="ARBA" id="ARBA00008416"/>
    </source>
</evidence>
<gene>
    <name evidence="5" type="ORF">M2412_001242</name>
</gene>
<evidence type="ECO:0000313" key="6">
    <source>
        <dbReference type="Proteomes" id="UP001320691"/>
    </source>
</evidence>
<protein>
    <submittedName>
        <fullName evidence="5">Redox-sensitive bicupin YhaK (Pirin superfamily)</fullName>
    </submittedName>
</protein>
<dbReference type="InterPro" id="IPR003829">
    <property type="entry name" value="Pirin_N_dom"/>
</dbReference>
<accession>A0AAW5PG41</accession>
<dbReference type="InterPro" id="IPR011051">
    <property type="entry name" value="RmlC_Cupin_sf"/>
</dbReference>
<evidence type="ECO:0000313" key="5">
    <source>
        <dbReference type="EMBL" id="MCS4279275.1"/>
    </source>
</evidence>
<sequence length="296" mass="31558">MNALRHPAQVLAAAEPAPEPLRAGEPRPIVFRTRGRTHGPITRLFSPGDLGRVLKPFVFLDLFRLDASEDAPAFGMHPHSGIATLTYLINGEIAYEDSTGQQGVLPAGGVEWMRAGNGVWHTGAALGHANALGFQLWIALPAESENAPAQSQYIAPSQIDLKGPARVLLGQFGAADSVIEPPSNMTYLAVTLKAGERWRYSPPSGHTVAWLALSTGQLAAPEPIHAGELVVFDASEQAIDVDAIHDTTFVLGSAVSHPHDLITGTYSVHTSAQALAQGEAEIRRIGRELRRDVDVG</sequence>
<dbReference type="PANTHER" id="PTHR13903:SF8">
    <property type="entry name" value="PIRIN"/>
    <property type="match status" value="1"/>
</dbReference>
<dbReference type="RefSeq" id="WP_259260040.1">
    <property type="nucleotide sequence ID" value="NZ_JANUEK010000002.1"/>
</dbReference>
<proteinExistence type="inferred from homology"/>
<dbReference type="SUPFAM" id="SSF51182">
    <property type="entry name" value="RmlC-like cupins"/>
    <property type="match status" value="1"/>
</dbReference>
<dbReference type="InterPro" id="IPR014710">
    <property type="entry name" value="RmlC-like_jellyroll"/>
</dbReference>
<dbReference type="EMBL" id="JANUEK010000002">
    <property type="protein sequence ID" value="MCS4279275.1"/>
    <property type="molecule type" value="Genomic_DNA"/>
</dbReference>
<feature type="compositionally biased region" description="Low complexity" evidence="3">
    <location>
        <begin position="7"/>
        <end position="26"/>
    </location>
</feature>
<dbReference type="Proteomes" id="UP001320691">
    <property type="component" value="Unassembled WGS sequence"/>
</dbReference>
<feature type="domain" description="Pirin N-terminal" evidence="4">
    <location>
        <begin position="51"/>
        <end position="138"/>
    </location>
</feature>
<dbReference type="AlphaFoldDB" id="A0AAW5PG41"/>
<evidence type="ECO:0000256" key="2">
    <source>
        <dbReference type="RuleBase" id="RU003457"/>
    </source>
</evidence>
<reference evidence="5" key="1">
    <citation type="submission" date="2022-08" db="EMBL/GenBank/DDBJ databases">
        <title>Genomic analyses of the natural microbiome of Caenorhabditis elegans.</title>
        <authorList>
            <person name="Samuel B."/>
        </authorList>
    </citation>
    <scope>NUCLEOTIDE SEQUENCE</scope>
    <source>
        <strain evidence="5">BIGb0277</strain>
    </source>
</reference>
<evidence type="ECO:0000256" key="3">
    <source>
        <dbReference type="SAM" id="MobiDB-lite"/>
    </source>
</evidence>
<name>A0AAW5PG41_9GAMM</name>
<comment type="similarity">
    <text evidence="1 2">Belongs to the pirin family.</text>
</comment>
<feature type="region of interest" description="Disordered" evidence="3">
    <location>
        <begin position="1"/>
        <end position="26"/>
    </location>
</feature>
<dbReference type="Gene3D" id="2.60.120.10">
    <property type="entry name" value="Jelly Rolls"/>
    <property type="match status" value="1"/>
</dbReference>